<accession>R4XKE1</accession>
<dbReference type="GO" id="GO:0006995">
    <property type="term" value="P:cellular response to nitrogen starvation"/>
    <property type="evidence" value="ECO:0007669"/>
    <property type="project" value="TreeGrafter"/>
</dbReference>
<dbReference type="GO" id="GO:0034271">
    <property type="term" value="C:phosphatidylinositol 3-kinase complex, class III, type I"/>
    <property type="evidence" value="ECO:0007669"/>
    <property type="project" value="TreeGrafter"/>
</dbReference>
<protein>
    <submittedName>
        <fullName evidence="5">Uncharacterized protein</fullName>
    </submittedName>
</protein>
<feature type="domain" description="Atg6 BARA" evidence="3">
    <location>
        <begin position="263"/>
        <end position="443"/>
    </location>
</feature>
<evidence type="ECO:0000313" key="5">
    <source>
        <dbReference type="EMBL" id="CCG83789.1"/>
    </source>
</evidence>
<dbReference type="GO" id="GO:0034272">
    <property type="term" value="C:phosphatidylinositol 3-kinase complex, class III, type II"/>
    <property type="evidence" value="ECO:0007669"/>
    <property type="project" value="TreeGrafter"/>
</dbReference>
<dbReference type="GO" id="GO:0000407">
    <property type="term" value="C:phagophore assembly site"/>
    <property type="evidence" value="ECO:0007669"/>
    <property type="project" value="TreeGrafter"/>
</dbReference>
<gene>
    <name evidence="5" type="ORF">TAPDE_004114</name>
</gene>
<dbReference type="GO" id="GO:0043548">
    <property type="term" value="F:phosphatidylinositol 3-kinase binding"/>
    <property type="evidence" value="ECO:0007669"/>
    <property type="project" value="TreeGrafter"/>
</dbReference>
<dbReference type="InterPro" id="IPR040455">
    <property type="entry name" value="Atg6_BARA"/>
</dbReference>
<dbReference type="OrthoDB" id="20368at2759"/>
<evidence type="ECO:0000256" key="1">
    <source>
        <dbReference type="ARBA" id="ARBA00005965"/>
    </source>
</evidence>
<dbReference type="InterPro" id="IPR007243">
    <property type="entry name" value="Atg6/Beclin"/>
</dbReference>
<dbReference type="GO" id="GO:0030674">
    <property type="term" value="F:protein-macromolecule adaptor activity"/>
    <property type="evidence" value="ECO:0007669"/>
    <property type="project" value="TreeGrafter"/>
</dbReference>
<dbReference type="PANTHER" id="PTHR12768:SF4">
    <property type="entry name" value="BECLIN-1"/>
    <property type="match status" value="1"/>
</dbReference>
<dbReference type="InterPro" id="IPR041691">
    <property type="entry name" value="Atg6/beclin_CC"/>
</dbReference>
<dbReference type="VEuPathDB" id="FungiDB:TAPDE_004114"/>
<reference evidence="5 6" key="1">
    <citation type="journal article" date="2013" name="MBio">
        <title>Genome sequencing of the plant pathogen Taphrina deformans, the causal agent of peach leaf curl.</title>
        <authorList>
            <person name="Cisse O.H."/>
            <person name="Almeida J.M.G.C.F."/>
            <person name="Fonseca A."/>
            <person name="Kumar A.A."/>
            <person name="Salojaervi J."/>
            <person name="Overmyer K."/>
            <person name="Hauser P.M."/>
            <person name="Pagni M."/>
        </authorList>
    </citation>
    <scope>NUCLEOTIDE SEQUENCE [LARGE SCALE GENOMIC DNA]</scope>
    <source>
        <strain evidence="6">PYCC 5710 / ATCC 11124 / CBS 356.35 / IMI 108563 / JCM 9778 / NBRC 8474</strain>
    </source>
</reference>
<dbReference type="PANTHER" id="PTHR12768">
    <property type="entry name" value="BECLIN 1"/>
    <property type="match status" value="1"/>
</dbReference>
<dbReference type="Gene3D" id="6.10.250.3110">
    <property type="match status" value="1"/>
</dbReference>
<dbReference type="GO" id="GO:0000045">
    <property type="term" value="P:autophagosome assembly"/>
    <property type="evidence" value="ECO:0007669"/>
    <property type="project" value="TreeGrafter"/>
</dbReference>
<comment type="similarity">
    <text evidence="1">Belongs to the beclin family.</text>
</comment>
<dbReference type="EMBL" id="CAHR02000177">
    <property type="protein sequence ID" value="CCG83789.1"/>
    <property type="molecule type" value="Genomic_DNA"/>
</dbReference>
<dbReference type="GO" id="GO:0045324">
    <property type="term" value="P:late endosome to vacuole transport"/>
    <property type="evidence" value="ECO:0007669"/>
    <property type="project" value="TreeGrafter"/>
</dbReference>
<dbReference type="AlphaFoldDB" id="R4XKE1"/>
<dbReference type="Gene3D" id="1.10.418.40">
    <property type="entry name" value="Autophagy protein 6/Beclin 1"/>
    <property type="match status" value="1"/>
</dbReference>
<dbReference type="Proteomes" id="UP000013776">
    <property type="component" value="Unassembled WGS sequence"/>
</dbReference>
<evidence type="ECO:0000256" key="2">
    <source>
        <dbReference type="SAM" id="Coils"/>
    </source>
</evidence>
<feature type="domain" description="Atg6/beclin coiled-coil" evidence="4">
    <location>
        <begin position="132"/>
        <end position="260"/>
    </location>
</feature>
<name>R4XKE1_TAPDE</name>
<dbReference type="eggNOG" id="KOG2751">
    <property type="taxonomic scope" value="Eukaryota"/>
</dbReference>
<dbReference type="STRING" id="1097556.R4XKE1"/>
<sequence length="460" mass="51528">MASFICSKCKLPISLSQDLSNPSKTALDLLRNAATTPHLPPTRKAYPAAREAYLRDALADSTGTVMDPAPREDQRETVANTVPGINVQESYIMLGDEQLAGSSPPHGAMSQALEQQRKLFDLLSKNSDVDHPLCSECTDLLIQNMNKKMTELERDRKTYISYLHKVKDGLPSAEEHELAEADLDDLKHQEKAALEDLRVAERERADVLAELAQLEKDSAALDEEERQFWQDRNTFAAEIAAFEQECDSINLRYDHDVKQLERLQKTNVYHDAFHIDHDGNFGTINGLRLGRLPNRPVSWDEINAAWGLTLLLLQTMAEKMDYTFVGYKLHPMGSTSKIDKLDPVTGGGEKVTTLELFGTTDINPLKLFQTNSFDRAVVAFLDCLRQLGGCAEAKDPTVVMPYKIVKDKIGEVCVRTSFNQDEAWTRALKFCLTNCKWILAVVQNSSRLQAASEANKALRT</sequence>
<dbReference type="Pfam" id="PF17675">
    <property type="entry name" value="APG6_N"/>
    <property type="match status" value="1"/>
</dbReference>
<dbReference type="Pfam" id="PF04111">
    <property type="entry name" value="APG6"/>
    <property type="match status" value="1"/>
</dbReference>
<keyword evidence="6" id="KW-1185">Reference proteome</keyword>
<evidence type="ECO:0000313" key="6">
    <source>
        <dbReference type="Proteomes" id="UP000013776"/>
    </source>
</evidence>
<feature type="coiled-coil region" evidence="2">
    <location>
        <begin position="176"/>
        <end position="224"/>
    </location>
</feature>
<evidence type="ECO:0000259" key="3">
    <source>
        <dbReference type="Pfam" id="PF04111"/>
    </source>
</evidence>
<organism evidence="5 6">
    <name type="scientific">Taphrina deformans (strain PYCC 5710 / ATCC 11124 / CBS 356.35 / IMI 108563 / JCM 9778 / NBRC 8474)</name>
    <name type="common">Peach leaf curl fungus</name>
    <name type="synonym">Lalaria deformans</name>
    <dbReference type="NCBI Taxonomy" id="1097556"/>
    <lineage>
        <taxon>Eukaryota</taxon>
        <taxon>Fungi</taxon>
        <taxon>Dikarya</taxon>
        <taxon>Ascomycota</taxon>
        <taxon>Taphrinomycotina</taxon>
        <taxon>Taphrinomycetes</taxon>
        <taxon>Taphrinales</taxon>
        <taxon>Taphrinaceae</taxon>
        <taxon>Taphrina</taxon>
    </lineage>
</organism>
<proteinExistence type="inferred from homology"/>
<dbReference type="GO" id="GO:0000423">
    <property type="term" value="P:mitophagy"/>
    <property type="evidence" value="ECO:0007669"/>
    <property type="project" value="TreeGrafter"/>
</dbReference>
<comment type="caution">
    <text evidence="5">The sequence shown here is derived from an EMBL/GenBank/DDBJ whole genome shotgun (WGS) entry which is preliminary data.</text>
</comment>
<dbReference type="InterPro" id="IPR038274">
    <property type="entry name" value="Atg6/Beclin_C_sf"/>
</dbReference>
<evidence type="ECO:0000259" key="4">
    <source>
        <dbReference type="Pfam" id="PF17675"/>
    </source>
</evidence>
<keyword evidence="2" id="KW-0175">Coiled coil</keyword>